<dbReference type="Proteomes" id="UP000694562">
    <property type="component" value="Unplaced"/>
</dbReference>
<dbReference type="CDD" id="cd00112">
    <property type="entry name" value="LDLa"/>
    <property type="match status" value="1"/>
</dbReference>
<evidence type="ECO:0000313" key="3">
    <source>
        <dbReference type="Ensembl" id="ENSFTIP00000000459.1"/>
    </source>
</evidence>
<organism evidence="3 4">
    <name type="scientific">Falco tinnunculus</name>
    <name type="common">Common kestrel</name>
    <dbReference type="NCBI Taxonomy" id="100819"/>
    <lineage>
        <taxon>Eukaryota</taxon>
        <taxon>Metazoa</taxon>
        <taxon>Chordata</taxon>
        <taxon>Craniata</taxon>
        <taxon>Vertebrata</taxon>
        <taxon>Euteleostomi</taxon>
        <taxon>Archelosauria</taxon>
        <taxon>Archosauria</taxon>
        <taxon>Dinosauria</taxon>
        <taxon>Saurischia</taxon>
        <taxon>Theropoda</taxon>
        <taxon>Coelurosauria</taxon>
        <taxon>Aves</taxon>
        <taxon>Neognathae</taxon>
        <taxon>Neoaves</taxon>
        <taxon>Telluraves</taxon>
        <taxon>Australaves</taxon>
        <taxon>Falconiformes</taxon>
        <taxon>Falconidae</taxon>
        <taxon>Falco</taxon>
    </lineage>
</organism>
<feature type="region of interest" description="Disordered" evidence="2">
    <location>
        <begin position="1"/>
        <end position="20"/>
    </location>
</feature>
<reference evidence="3" key="1">
    <citation type="submission" date="2025-08" db="UniProtKB">
        <authorList>
            <consortium name="Ensembl"/>
        </authorList>
    </citation>
    <scope>IDENTIFICATION</scope>
</reference>
<reference evidence="3" key="2">
    <citation type="submission" date="2025-09" db="UniProtKB">
        <authorList>
            <consortium name="Ensembl"/>
        </authorList>
    </citation>
    <scope>IDENTIFICATION</scope>
</reference>
<sequence>MQALRDPGAPGGGGGQASGTSLLAGSASGSSVAPCRDLCAPELLGDCNGVDDCGDSSDEDVCGKQACWMLFRGTFPSWASAPLGMVASIPGTCLCFEGPGCLRGWAVSPANHIPANRVTSSLPWQTTRRRSWWLWGRT</sequence>
<dbReference type="AlphaFoldDB" id="A0A8C4TV37"/>
<keyword evidence="4" id="KW-1185">Reference proteome</keyword>
<name>A0A8C4TV37_FALTI</name>
<proteinExistence type="predicted"/>
<evidence type="ECO:0000256" key="1">
    <source>
        <dbReference type="ARBA" id="ARBA00023157"/>
    </source>
</evidence>
<evidence type="ECO:0000313" key="4">
    <source>
        <dbReference type="Proteomes" id="UP000694562"/>
    </source>
</evidence>
<dbReference type="InterPro" id="IPR002172">
    <property type="entry name" value="LDrepeatLR_classA_rpt"/>
</dbReference>
<protein>
    <submittedName>
        <fullName evidence="3">Uncharacterized protein</fullName>
    </submittedName>
</protein>
<dbReference type="Ensembl" id="ENSFTIT00000000484.1">
    <property type="protein sequence ID" value="ENSFTIP00000000459.1"/>
    <property type="gene ID" value="ENSFTIG00000000323.1"/>
</dbReference>
<keyword evidence="1" id="KW-1015">Disulfide bond</keyword>
<accession>A0A8C4TV37</accession>
<evidence type="ECO:0000256" key="2">
    <source>
        <dbReference type="SAM" id="MobiDB-lite"/>
    </source>
</evidence>